<dbReference type="Gene3D" id="1.20.1070.10">
    <property type="entry name" value="Rhodopsin 7-helix transmembrane proteins"/>
    <property type="match status" value="1"/>
</dbReference>
<proteinExistence type="predicted"/>
<dbReference type="SUPFAM" id="SSF81321">
    <property type="entry name" value="Family A G protein-coupled receptor-like"/>
    <property type="match status" value="1"/>
</dbReference>
<evidence type="ECO:0000256" key="5">
    <source>
        <dbReference type="ARBA" id="ARBA00022989"/>
    </source>
</evidence>
<dbReference type="PANTHER" id="PTHR26452">
    <property type="entry name" value="OLFACTORY RECEPTOR"/>
    <property type="match status" value="1"/>
</dbReference>
<dbReference type="GO" id="GO:0050855">
    <property type="term" value="P:regulation of B cell receptor signaling pathway"/>
    <property type="evidence" value="ECO:0007669"/>
    <property type="project" value="InterPro"/>
</dbReference>
<dbReference type="PRINTS" id="PR00245">
    <property type="entry name" value="OLFACTORYR"/>
</dbReference>
<evidence type="ECO:0000256" key="6">
    <source>
        <dbReference type="ARBA" id="ARBA00023040"/>
    </source>
</evidence>
<dbReference type="Proteomes" id="UP000664991">
    <property type="component" value="Unassembled WGS sequence"/>
</dbReference>
<keyword evidence="8" id="KW-0675">Receptor</keyword>
<dbReference type="GO" id="GO:0004984">
    <property type="term" value="F:olfactory receptor activity"/>
    <property type="evidence" value="ECO:0007669"/>
    <property type="project" value="InterPro"/>
</dbReference>
<evidence type="ECO:0000256" key="2">
    <source>
        <dbReference type="ARBA" id="ARBA00022475"/>
    </source>
</evidence>
<keyword evidence="3 11" id="KW-0812">Transmembrane</keyword>
<dbReference type="InterPro" id="IPR050516">
    <property type="entry name" value="Olfactory_GPCR"/>
</dbReference>
<dbReference type="GO" id="GO:2000401">
    <property type="term" value="P:regulation of lymphocyte migration"/>
    <property type="evidence" value="ECO:0007669"/>
    <property type="project" value="InterPro"/>
</dbReference>
<evidence type="ECO:0000256" key="1">
    <source>
        <dbReference type="ARBA" id="ARBA00004651"/>
    </source>
</evidence>
<dbReference type="InterPro" id="IPR031364">
    <property type="entry name" value="GC_assoc_lym"/>
</dbReference>
<evidence type="ECO:0000256" key="11">
    <source>
        <dbReference type="SAM" id="Phobius"/>
    </source>
</evidence>
<evidence type="ECO:0000256" key="3">
    <source>
        <dbReference type="ARBA" id="ARBA00022692"/>
    </source>
</evidence>
<reference evidence="12 13" key="1">
    <citation type="submission" date="2020-12" db="EMBL/GenBank/DDBJ databases">
        <title>De novo assembly of Tibetan sheep genome.</title>
        <authorList>
            <person name="Li X."/>
        </authorList>
    </citation>
    <scope>NUCLEOTIDE SEQUENCE [LARGE SCALE GENOMIC DNA]</scope>
    <source>
        <tissue evidence="12">Heart</tissue>
    </source>
</reference>
<evidence type="ECO:0000313" key="13">
    <source>
        <dbReference type="Proteomes" id="UP000664991"/>
    </source>
</evidence>
<keyword evidence="2" id="KW-1003">Cell membrane</keyword>
<gene>
    <name evidence="12" type="ORF">JEQ12_016659</name>
</gene>
<keyword evidence="9" id="KW-0807">Transducer</keyword>
<organism evidence="12 13">
    <name type="scientific">Ovis aries</name>
    <name type="common">Sheep</name>
    <dbReference type="NCBI Taxonomy" id="9940"/>
    <lineage>
        <taxon>Eukaryota</taxon>
        <taxon>Metazoa</taxon>
        <taxon>Chordata</taxon>
        <taxon>Craniata</taxon>
        <taxon>Vertebrata</taxon>
        <taxon>Euteleostomi</taxon>
        <taxon>Mammalia</taxon>
        <taxon>Eutheria</taxon>
        <taxon>Laurasiatheria</taxon>
        <taxon>Artiodactyla</taxon>
        <taxon>Ruminantia</taxon>
        <taxon>Pecora</taxon>
        <taxon>Bovidae</taxon>
        <taxon>Caprinae</taxon>
        <taxon>Ovis</taxon>
    </lineage>
</organism>
<feature type="transmembrane region" description="Helical" evidence="11">
    <location>
        <begin position="276"/>
        <end position="303"/>
    </location>
</feature>
<dbReference type="AlphaFoldDB" id="A0A836D1P8"/>
<protein>
    <recommendedName>
        <fullName evidence="14">G-protein coupled receptors family 1 profile domain-containing protein</fullName>
    </recommendedName>
</protein>
<evidence type="ECO:0000256" key="8">
    <source>
        <dbReference type="ARBA" id="ARBA00023170"/>
    </source>
</evidence>
<comment type="caution">
    <text evidence="12">The sequence shown here is derived from an EMBL/GenBank/DDBJ whole genome shotgun (WGS) entry which is preliminary data.</text>
</comment>
<keyword evidence="7 11" id="KW-0472">Membrane</keyword>
<dbReference type="Pfam" id="PF13853">
    <property type="entry name" value="7tm_4"/>
    <property type="match status" value="1"/>
</dbReference>
<evidence type="ECO:0000256" key="7">
    <source>
        <dbReference type="ARBA" id="ARBA00023136"/>
    </source>
</evidence>
<keyword evidence="5 11" id="KW-1133">Transmembrane helix</keyword>
<dbReference type="GO" id="GO:0004930">
    <property type="term" value="F:G protein-coupled receptor activity"/>
    <property type="evidence" value="ECO:0007669"/>
    <property type="project" value="UniProtKB-KW"/>
</dbReference>
<dbReference type="GO" id="GO:0005886">
    <property type="term" value="C:plasma membrane"/>
    <property type="evidence" value="ECO:0007669"/>
    <property type="project" value="UniProtKB-SubCell"/>
</dbReference>
<name>A0A836D1P8_SHEEP</name>
<keyword evidence="6" id="KW-0297">G-protein coupled receptor</keyword>
<evidence type="ECO:0000313" key="12">
    <source>
        <dbReference type="EMBL" id="KAG5209094.1"/>
    </source>
</evidence>
<evidence type="ECO:0000256" key="4">
    <source>
        <dbReference type="ARBA" id="ARBA00022725"/>
    </source>
</evidence>
<dbReference type="InterPro" id="IPR000725">
    <property type="entry name" value="Olfact_rcpt"/>
</dbReference>
<feature type="transmembrane region" description="Helical" evidence="11">
    <location>
        <begin position="315"/>
        <end position="338"/>
    </location>
</feature>
<feature type="transmembrane region" description="Helical" evidence="11">
    <location>
        <begin position="350"/>
        <end position="370"/>
    </location>
</feature>
<evidence type="ECO:0008006" key="14">
    <source>
        <dbReference type="Google" id="ProtNLM"/>
    </source>
</evidence>
<keyword evidence="4" id="KW-0552">Olfaction</keyword>
<sequence length="387" mass="43728">MSGAALARRLVRRARSADQQPVTSVVGQCEPGVLHCAHQRDVALVIYNNISKEEPVTMTYPGTGDIIIVMITELRAWLMFYFIQKIRYTNAWGQEPASFWRWRQESHQQIDKQNSEKRCCLKDNQKELGKVSPDVKRKRQEVTTLEIENQGQDKKSKGVPFTSNQENENVSGCEEVCYTVINHRPYRRPSLNSSDDGYENITKRKWQQKHRDETISSRNFNELAADNFGLTSPLSGEKIFKNGNYAMTGSKFKVKSVQSSPIMRLSCSDSHTNEEVGFVVGGCTILGAFALTIISYVLIIATIARTHSAGSRWKAFSTCSSHLTTIILFYVTGSIAYLRPTSHYFPLQGRLVSVFYSILTPSLNPVVYCLRNTDMQAALKKLFVPSK</sequence>
<evidence type="ECO:0000256" key="9">
    <source>
        <dbReference type="ARBA" id="ARBA00023224"/>
    </source>
</evidence>
<dbReference type="Pfam" id="PF15666">
    <property type="entry name" value="HGAL"/>
    <property type="match status" value="1"/>
</dbReference>
<comment type="subcellular location">
    <subcellularLocation>
        <location evidence="1">Cell membrane</location>
        <topology evidence="1">Multi-pass membrane protein</topology>
    </subcellularLocation>
</comment>
<accession>A0A836D1P8</accession>
<keyword evidence="4" id="KW-0716">Sensory transduction</keyword>
<dbReference type="EMBL" id="JAEMGP010000005">
    <property type="protein sequence ID" value="KAG5209094.1"/>
    <property type="molecule type" value="Genomic_DNA"/>
</dbReference>
<feature type="region of interest" description="Disordered" evidence="10">
    <location>
        <begin position="132"/>
        <end position="167"/>
    </location>
</feature>
<evidence type="ECO:0000256" key="10">
    <source>
        <dbReference type="SAM" id="MobiDB-lite"/>
    </source>
</evidence>